<comment type="caution">
    <text evidence="2">The sequence shown here is derived from an EMBL/GenBank/DDBJ whole genome shotgun (WGS) entry which is preliminary data.</text>
</comment>
<evidence type="ECO:0000313" key="3">
    <source>
        <dbReference type="Proteomes" id="UP000299102"/>
    </source>
</evidence>
<dbReference type="Proteomes" id="UP000299102">
    <property type="component" value="Unassembled WGS sequence"/>
</dbReference>
<protein>
    <submittedName>
        <fullName evidence="2">Uncharacterized protein</fullName>
    </submittedName>
</protein>
<gene>
    <name evidence="2" type="ORF">EVAR_73976_1</name>
</gene>
<accession>A0A4C1SVZ9</accession>
<reference evidence="2 3" key="1">
    <citation type="journal article" date="2019" name="Commun. Biol.">
        <title>The bagworm genome reveals a unique fibroin gene that provides high tensile strength.</title>
        <authorList>
            <person name="Kono N."/>
            <person name="Nakamura H."/>
            <person name="Ohtoshi R."/>
            <person name="Tomita M."/>
            <person name="Numata K."/>
            <person name="Arakawa K."/>
        </authorList>
    </citation>
    <scope>NUCLEOTIDE SEQUENCE [LARGE SCALE GENOMIC DNA]</scope>
</reference>
<name>A0A4C1SVZ9_EUMVA</name>
<keyword evidence="3" id="KW-1185">Reference proteome</keyword>
<sequence length="148" mass="16347">MVAAIYRHSQLQRRRQSVAGLLGGNGISNGGRSGLRRKREPSELSLTERNPTAESATSRLYSVPQSQNTMVLTEYYYGAIAKVDSKTKSGFKNGTPMGTKTRIDNGIMVDGKHERTRSESARVEPRAKSVLQRNIIVTLRRKSSPAVI</sequence>
<dbReference type="EMBL" id="BGZK01003899">
    <property type="protein sequence ID" value="GBP05420.1"/>
    <property type="molecule type" value="Genomic_DNA"/>
</dbReference>
<feature type="compositionally biased region" description="Polar residues" evidence="1">
    <location>
        <begin position="44"/>
        <end position="59"/>
    </location>
</feature>
<proteinExistence type="predicted"/>
<evidence type="ECO:0000256" key="1">
    <source>
        <dbReference type="SAM" id="MobiDB-lite"/>
    </source>
</evidence>
<feature type="compositionally biased region" description="Gly residues" evidence="1">
    <location>
        <begin position="21"/>
        <end position="33"/>
    </location>
</feature>
<dbReference type="AlphaFoldDB" id="A0A4C1SVZ9"/>
<feature type="region of interest" description="Disordered" evidence="1">
    <location>
        <begin position="21"/>
        <end position="59"/>
    </location>
</feature>
<evidence type="ECO:0000313" key="2">
    <source>
        <dbReference type="EMBL" id="GBP05420.1"/>
    </source>
</evidence>
<organism evidence="2 3">
    <name type="scientific">Eumeta variegata</name>
    <name type="common">Bagworm moth</name>
    <name type="synonym">Eumeta japonica</name>
    <dbReference type="NCBI Taxonomy" id="151549"/>
    <lineage>
        <taxon>Eukaryota</taxon>
        <taxon>Metazoa</taxon>
        <taxon>Ecdysozoa</taxon>
        <taxon>Arthropoda</taxon>
        <taxon>Hexapoda</taxon>
        <taxon>Insecta</taxon>
        <taxon>Pterygota</taxon>
        <taxon>Neoptera</taxon>
        <taxon>Endopterygota</taxon>
        <taxon>Lepidoptera</taxon>
        <taxon>Glossata</taxon>
        <taxon>Ditrysia</taxon>
        <taxon>Tineoidea</taxon>
        <taxon>Psychidae</taxon>
        <taxon>Oiketicinae</taxon>
        <taxon>Eumeta</taxon>
    </lineage>
</organism>